<dbReference type="PANTHER" id="PTHR43712:SF2">
    <property type="entry name" value="O-METHYLTRANSFERASE CICE"/>
    <property type="match status" value="1"/>
</dbReference>
<name>A0AAW8FFJ4_9ACTN</name>
<dbReference type="InterPro" id="IPR036388">
    <property type="entry name" value="WH-like_DNA-bd_sf"/>
</dbReference>
<evidence type="ECO:0000259" key="5">
    <source>
        <dbReference type="Pfam" id="PF00891"/>
    </source>
</evidence>
<feature type="domain" description="O-methyltransferase C-terminal" evidence="5">
    <location>
        <begin position="131"/>
        <end position="333"/>
    </location>
</feature>
<dbReference type="Proteomes" id="UP001234216">
    <property type="component" value="Unassembled WGS sequence"/>
</dbReference>
<feature type="active site" description="Proton acceptor" evidence="4">
    <location>
        <position position="261"/>
    </location>
</feature>
<dbReference type="InterPro" id="IPR012967">
    <property type="entry name" value="COMT_dimerisation"/>
</dbReference>
<feature type="domain" description="O-methyltransferase dimerisation" evidence="6">
    <location>
        <begin position="30"/>
        <end position="102"/>
    </location>
</feature>
<dbReference type="GO" id="GO:0046983">
    <property type="term" value="F:protein dimerization activity"/>
    <property type="evidence" value="ECO:0007669"/>
    <property type="project" value="InterPro"/>
</dbReference>
<evidence type="ECO:0000256" key="3">
    <source>
        <dbReference type="ARBA" id="ARBA00022691"/>
    </source>
</evidence>
<dbReference type="PIRSF" id="PIRSF005739">
    <property type="entry name" value="O-mtase"/>
    <property type="match status" value="1"/>
</dbReference>
<organism evidence="7 8">
    <name type="scientific">Streptomyces canus</name>
    <dbReference type="NCBI Taxonomy" id="58343"/>
    <lineage>
        <taxon>Bacteria</taxon>
        <taxon>Bacillati</taxon>
        <taxon>Actinomycetota</taxon>
        <taxon>Actinomycetes</taxon>
        <taxon>Kitasatosporales</taxon>
        <taxon>Streptomycetaceae</taxon>
        <taxon>Streptomyces</taxon>
        <taxon>Streptomyces aurantiacus group</taxon>
    </lineage>
</organism>
<dbReference type="Pfam" id="PF00891">
    <property type="entry name" value="Methyltransf_2"/>
    <property type="match status" value="1"/>
</dbReference>
<evidence type="ECO:0000256" key="1">
    <source>
        <dbReference type="ARBA" id="ARBA00022603"/>
    </source>
</evidence>
<dbReference type="EMBL" id="JAUSZV010000005">
    <property type="protein sequence ID" value="MDQ0908916.1"/>
    <property type="molecule type" value="Genomic_DNA"/>
</dbReference>
<dbReference type="GO" id="GO:0008171">
    <property type="term" value="F:O-methyltransferase activity"/>
    <property type="evidence" value="ECO:0007669"/>
    <property type="project" value="InterPro"/>
</dbReference>
<evidence type="ECO:0000313" key="8">
    <source>
        <dbReference type="Proteomes" id="UP001234216"/>
    </source>
</evidence>
<gene>
    <name evidence="7" type="ORF">QFZ22_004901</name>
</gene>
<dbReference type="InterPro" id="IPR029063">
    <property type="entry name" value="SAM-dependent_MTases_sf"/>
</dbReference>
<dbReference type="InterPro" id="IPR016461">
    <property type="entry name" value="COMT-like"/>
</dbReference>
<comment type="caution">
    <text evidence="7">The sequence shown here is derived from an EMBL/GenBank/DDBJ whole genome shotgun (WGS) entry which is preliminary data.</text>
</comment>
<proteinExistence type="predicted"/>
<dbReference type="InterPro" id="IPR036390">
    <property type="entry name" value="WH_DNA-bd_sf"/>
</dbReference>
<protein>
    <recommendedName>
        <fullName evidence="9">O-methyltransferase</fullName>
    </recommendedName>
</protein>
<dbReference type="InterPro" id="IPR001077">
    <property type="entry name" value="COMT_C"/>
</dbReference>
<dbReference type="PROSITE" id="PS51683">
    <property type="entry name" value="SAM_OMT_II"/>
    <property type="match status" value="1"/>
</dbReference>
<sequence>MTLTQPGADAFARPADTPGMPPHLQLLMIVEGKRASQIVYALAELGIADHLADGPRPAAELAELTGADPDALYRLLRCAASFGVFAELPERRFTLTPMADALRSDVPHSQRDLVLFNGHETLWRPLGEILHSVRSGRPSFDEVFGKPFFQHLGSDPEAAGLFNRAMTRMSRLSTAALLSQADFSRFASIADIGGGHGFFLSEVLRTAPHAKGVLFDQPSVIEGATTRLADDVFDRITTVAGDFFGEVPSGHDAYLIKAVLHDWDDERAVAILRRVREATAGSEAPLFLCEFVLSGPNSWDRGKFLDIEMLLRFGGRERDLGEWRSLLGAAGFEIVNEPPVGGWAVIECRAI</sequence>
<evidence type="ECO:0000313" key="7">
    <source>
        <dbReference type="EMBL" id="MDQ0908916.1"/>
    </source>
</evidence>
<keyword evidence="3" id="KW-0949">S-adenosyl-L-methionine</keyword>
<dbReference type="RefSeq" id="WP_306978548.1">
    <property type="nucleotide sequence ID" value="NZ_JAUSZV010000005.1"/>
</dbReference>
<dbReference type="PANTHER" id="PTHR43712">
    <property type="entry name" value="PUTATIVE (AFU_ORTHOLOGUE AFUA_4G14580)-RELATED"/>
    <property type="match status" value="1"/>
</dbReference>
<dbReference type="Gene3D" id="1.10.287.1350">
    <property type="match status" value="1"/>
</dbReference>
<dbReference type="Gene3D" id="1.10.10.10">
    <property type="entry name" value="Winged helix-like DNA-binding domain superfamily/Winged helix DNA-binding domain"/>
    <property type="match status" value="1"/>
</dbReference>
<accession>A0AAW8FFJ4</accession>
<dbReference type="SUPFAM" id="SSF46785">
    <property type="entry name" value="Winged helix' DNA-binding domain"/>
    <property type="match status" value="1"/>
</dbReference>
<dbReference type="AlphaFoldDB" id="A0AAW8FFJ4"/>
<dbReference type="Gene3D" id="3.40.50.150">
    <property type="entry name" value="Vaccinia Virus protein VP39"/>
    <property type="match status" value="1"/>
</dbReference>
<reference evidence="7" key="1">
    <citation type="submission" date="2023-07" db="EMBL/GenBank/DDBJ databases">
        <title>Comparative genomics of wheat-associated soil bacteria to identify genetic determinants of phenazine resistance.</title>
        <authorList>
            <person name="Mouncey N."/>
        </authorList>
    </citation>
    <scope>NUCLEOTIDE SEQUENCE</scope>
    <source>
        <strain evidence="7">V4I22</strain>
    </source>
</reference>
<dbReference type="SUPFAM" id="SSF53335">
    <property type="entry name" value="S-adenosyl-L-methionine-dependent methyltransferases"/>
    <property type="match status" value="1"/>
</dbReference>
<evidence type="ECO:0000256" key="2">
    <source>
        <dbReference type="ARBA" id="ARBA00022679"/>
    </source>
</evidence>
<evidence type="ECO:0000256" key="4">
    <source>
        <dbReference type="PIRSR" id="PIRSR005739-1"/>
    </source>
</evidence>
<keyword evidence="1" id="KW-0489">Methyltransferase</keyword>
<dbReference type="GO" id="GO:0032259">
    <property type="term" value="P:methylation"/>
    <property type="evidence" value="ECO:0007669"/>
    <property type="project" value="UniProtKB-KW"/>
</dbReference>
<keyword evidence="2" id="KW-0808">Transferase</keyword>
<evidence type="ECO:0008006" key="9">
    <source>
        <dbReference type="Google" id="ProtNLM"/>
    </source>
</evidence>
<evidence type="ECO:0000259" key="6">
    <source>
        <dbReference type="Pfam" id="PF08100"/>
    </source>
</evidence>
<dbReference type="Pfam" id="PF08100">
    <property type="entry name" value="Dimerisation"/>
    <property type="match status" value="1"/>
</dbReference>